<feature type="transmembrane region" description="Helical" evidence="1">
    <location>
        <begin position="38"/>
        <end position="67"/>
    </location>
</feature>
<dbReference type="EMBL" id="LVKI01000008">
    <property type="protein sequence ID" value="OAQ08699.1"/>
    <property type="molecule type" value="Genomic_DNA"/>
</dbReference>
<reference evidence="3" key="1">
    <citation type="submission" date="2016-03" db="EMBL/GenBank/DDBJ databases">
        <authorList>
            <person name="Johnson T.J."/>
            <person name="Youmans B."/>
            <person name="Case K."/>
            <person name="Noll S."/>
        </authorList>
    </citation>
    <scope>NUCLEOTIDE SEQUENCE [LARGE SCALE GENOMIC DNA]</scope>
    <source>
        <strain evidence="3">UMNLAv8</strain>
    </source>
</reference>
<protein>
    <submittedName>
        <fullName evidence="2">Uncharacterized protein</fullName>
    </submittedName>
</protein>
<keyword evidence="1" id="KW-0472">Membrane</keyword>
<dbReference type="AlphaFoldDB" id="A0A179CKV6"/>
<evidence type="ECO:0000256" key="1">
    <source>
        <dbReference type="SAM" id="Phobius"/>
    </source>
</evidence>
<dbReference type="Proteomes" id="UP000078520">
    <property type="component" value="Unassembled WGS sequence"/>
</dbReference>
<dbReference type="RefSeq" id="WP_064207668.1">
    <property type="nucleotide sequence ID" value="NZ_LVKC01000058.1"/>
</dbReference>
<evidence type="ECO:0000313" key="2">
    <source>
        <dbReference type="EMBL" id="OAQ08699.1"/>
    </source>
</evidence>
<sequence>MENKYKVHQSIFKWLVTFIAMIIVFWFCYSNRSAIPNLVFQICMWIAVIGIGLGLVVSLGICIWFLFAKSVLAFDFNQKTITVKNPVLFSKRTIDIRFDEILKISVSREGVYRMINIDVKKPHEKTGMMINDGMTVSANLYFPTSKSIKDLDDAIQRLKSELDIK</sequence>
<accession>A0A179CKV6</accession>
<comment type="caution">
    <text evidence="2">The sequence shown here is derived from an EMBL/GenBank/DDBJ whole genome shotgun (WGS) entry which is preliminary data.</text>
</comment>
<proteinExistence type="predicted"/>
<keyword evidence="1" id="KW-1133">Transmembrane helix</keyword>
<keyword evidence="1" id="KW-0812">Transmembrane</keyword>
<feature type="transmembrane region" description="Helical" evidence="1">
    <location>
        <begin position="12"/>
        <end position="32"/>
    </location>
</feature>
<evidence type="ECO:0000313" key="3">
    <source>
        <dbReference type="Proteomes" id="UP000078520"/>
    </source>
</evidence>
<gene>
    <name evidence="2" type="ORF">A3O14_03185</name>
</gene>
<name>A0A179CKV6_9LACO</name>
<organism evidence="2 3">
    <name type="scientific">Ligilactobacillus aviarius</name>
    <dbReference type="NCBI Taxonomy" id="1606"/>
    <lineage>
        <taxon>Bacteria</taxon>
        <taxon>Bacillati</taxon>
        <taxon>Bacillota</taxon>
        <taxon>Bacilli</taxon>
        <taxon>Lactobacillales</taxon>
        <taxon>Lactobacillaceae</taxon>
        <taxon>Ligilactobacillus</taxon>
    </lineage>
</organism>